<dbReference type="PROSITE" id="PS50102">
    <property type="entry name" value="RRM"/>
    <property type="match status" value="2"/>
</dbReference>
<feature type="domain" description="CULT" evidence="13">
    <location>
        <begin position="245"/>
        <end position="350"/>
    </location>
</feature>
<dbReference type="InterPro" id="IPR035979">
    <property type="entry name" value="RBD_domain_sf"/>
</dbReference>
<proteinExistence type="inferred from homology"/>
<evidence type="ECO:0000313" key="15">
    <source>
        <dbReference type="Proteomes" id="UP000230423"/>
    </source>
</evidence>
<keyword evidence="5" id="KW-0677">Repeat</keyword>
<evidence type="ECO:0000256" key="11">
    <source>
        <dbReference type="SAM" id="MobiDB-lite"/>
    </source>
</evidence>
<keyword evidence="7" id="KW-0508">mRNA splicing</keyword>
<accession>A0A2G9UK21</accession>
<organism evidence="14 15">
    <name type="scientific">Teladorsagia circumcincta</name>
    <name type="common">Brown stomach worm</name>
    <name type="synonym">Ostertagia circumcincta</name>
    <dbReference type="NCBI Taxonomy" id="45464"/>
    <lineage>
        <taxon>Eukaryota</taxon>
        <taxon>Metazoa</taxon>
        <taxon>Ecdysozoa</taxon>
        <taxon>Nematoda</taxon>
        <taxon>Chromadorea</taxon>
        <taxon>Rhabditida</taxon>
        <taxon>Rhabditina</taxon>
        <taxon>Rhabditomorpha</taxon>
        <taxon>Strongyloidea</taxon>
        <taxon>Trichostrongylidae</taxon>
        <taxon>Teladorsagia</taxon>
    </lineage>
</organism>
<dbReference type="Pfam" id="PF00076">
    <property type="entry name" value="RRM_1"/>
    <property type="match status" value="2"/>
</dbReference>
<dbReference type="EMBL" id="KZ346217">
    <property type="protein sequence ID" value="PIO70599.1"/>
    <property type="molecule type" value="Genomic_DNA"/>
</dbReference>
<comment type="similarity">
    <text evidence="2">Belongs to the RRM U1 A/B'' family.</text>
</comment>
<sequence length="570" mass="64045">MFDGGHDSSDDGNEHNEEGLLNRQDSANQSSDRESPDEVVRAGADVNLQLGIRNGVRQFLRILNARVRNGNNRAMDAAMRDLDSSEEESFDEEDGPASESNGGEANPNFDVQESSKHQYLFKPARASEEVDVGTTMWLQPGKIHTVPKLAILSEMSNIPSFVADKTNLTVVYLYIQDNQCEELGSWMKMWFSSDKIQGALGLGTISFSYWAARNIPMTLSAKYEHLVEDETNLRVASLLNLVDQMTDLVCRGCGLLICSVRDIVNMNSEGTSSHFVNSAGYIHEMVTVSAAQNFVPRDQPCAKFSWFPGYKWQIIECRFCMDHLGWEFTSRRYNPPKFYGITRKAVVPRKADTDKEEEASTMADIKPNHTIYINNLNEKIKKDELKKALHAIFTQFGEIVSIMSFKTLRMRGQAHIIFKEISSASNALRAMQGFPFYDKPMRIQYAREDSDVIAKAKGTYVERAVRAPIRTQKKKKGAKGAGRGPGDHEGPAPPNKILFCTNLPDEATTDMLQILFNQFPGLKDIRLVPNRSGIAFVEFESEELAAPARIALNNFKITPEQHMKVDYAKK</sequence>
<feature type="compositionally biased region" description="Acidic residues" evidence="11">
    <location>
        <begin position="84"/>
        <end position="96"/>
    </location>
</feature>
<evidence type="ECO:0000256" key="10">
    <source>
        <dbReference type="PROSITE-ProRule" id="PRU00176"/>
    </source>
</evidence>
<dbReference type="OrthoDB" id="277802at2759"/>
<dbReference type="CDD" id="cd15777">
    <property type="entry name" value="CRBN_C_like"/>
    <property type="match status" value="1"/>
</dbReference>
<dbReference type="Gene3D" id="1.20.58.1480">
    <property type="match status" value="1"/>
</dbReference>
<feature type="domain" description="RRM" evidence="12">
    <location>
        <begin position="496"/>
        <end position="570"/>
    </location>
</feature>
<dbReference type="Gene3D" id="2.170.150.20">
    <property type="entry name" value="Peptide methionine sulfoxide reductase"/>
    <property type="match status" value="1"/>
</dbReference>
<keyword evidence="9" id="KW-0687">Ribonucleoprotein</keyword>
<dbReference type="Gene3D" id="3.30.70.330">
    <property type="match status" value="2"/>
</dbReference>
<evidence type="ECO:0000256" key="3">
    <source>
        <dbReference type="ARBA" id="ARBA00022664"/>
    </source>
</evidence>
<keyword evidence="8" id="KW-0539">Nucleus</keyword>
<dbReference type="GO" id="GO:0006397">
    <property type="term" value="P:mRNA processing"/>
    <property type="evidence" value="ECO:0007669"/>
    <property type="project" value="UniProtKB-KW"/>
</dbReference>
<keyword evidence="15" id="KW-1185">Reference proteome</keyword>
<feature type="region of interest" description="Disordered" evidence="11">
    <location>
        <begin position="1"/>
        <end position="39"/>
    </location>
</feature>
<feature type="region of interest" description="Disordered" evidence="11">
    <location>
        <begin position="80"/>
        <end position="110"/>
    </location>
</feature>
<dbReference type="GO" id="GO:0003723">
    <property type="term" value="F:RNA binding"/>
    <property type="evidence" value="ECO:0007669"/>
    <property type="project" value="UniProtKB-UniRule"/>
</dbReference>
<keyword evidence="3" id="KW-0507">mRNA processing</keyword>
<dbReference type="FunFam" id="2.170.150.20:FF:000007">
    <property type="entry name" value="Protein cereblon"/>
    <property type="match status" value="1"/>
</dbReference>
<feature type="region of interest" description="Disordered" evidence="11">
    <location>
        <begin position="470"/>
        <end position="497"/>
    </location>
</feature>
<comment type="subcellular location">
    <subcellularLocation>
        <location evidence="1">Nucleus</location>
    </subcellularLocation>
</comment>
<gene>
    <name evidence="14" type="ORF">TELCIR_07543</name>
</gene>
<evidence type="ECO:0000313" key="14">
    <source>
        <dbReference type="EMBL" id="PIO70599.1"/>
    </source>
</evidence>
<protein>
    <recommendedName>
        <fullName evidence="16">HnRNP-L/PTB/hephaestus splicing factor family protein</fullName>
    </recommendedName>
</protein>
<evidence type="ECO:0000256" key="6">
    <source>
        <dbReference type="ARBA" id="ARBA00022884"/>
    </source>
</evidence>
<feature type="compositionally biased region" description="Basic and acidic residues" evidence="11">
    <location>
        <begin position="1"/>
        <end position="20"/>
    </location>
</feature>
<evidence type="ECO:0000256" key="7">
    <source>
        <dbReference type="ARBA" id="ARBA00023187"/>
    </source>
</evidence>
<name>A0A2G9UK21_TELCI</name>
<dbReference type="InterPro" id="IPR034750">
    <property type="entry name" value="CULT"/>
</dbReference>
<dbReference type="CDD" id="cd12247">
    <property type="entry name" value="RRM2_U1A_like"/>
    <property type="match status" value="1"/>
</dbReference>
<dbReference type="FunFam" id="3.30.70.330:FF:000029">
    <property type="entry name" value="U2 small nuclear ribonucleoprotein B"/>
    <property type="match status" value="1"/>
</dbReference>
<evidence type="ECO:0000256" key="4">
    <source>
        <dbReference type="ARBA" id="ARBA00022728"/>
    </source>
</evidence>
<evidence type="ECO:0000256" key="1">
    <source>
        <dbReference type="ARBA" id="ARBA00004123"/>
    </source>
</evidence>
<evidence type="ECO:0000256" key="8">
    <source>
        <dbReference type="ARBA" id="ARBA00023242"/>
    </source>
</evidence>
<evidence type="ECO:0000259" key="12">
    <source>
        <dbReference type="PROSITE" id="PS50102"/>
    </source>
</evidence>
<dbReference type="GO" id="GO:0008380">
    <property type="term" value="P:RNA splicing"/>
    <property type="evidence" value="ECO:0007669"/>
    <property type="project" value="UniProtKB-KW"/>
</dbReference>
<keyword evidence="6 10" id="KW-0694">RNA-binding</keyword>
<keyword evidence="4" id="KW-0747">Spliceosome</keyword>
<dbReference type="SUPFAM" id="SSF54928">
    <property type="entry name" value="RNA-binding domain, RBD"/>
    <property type="match status" value="1"/>
</dbReference>
<dbReference type="AlphaFoldDB" id="A0A2G9UK21"/>
<dbReference type="GO" id="GO:0005681">
    <property type="term" value="C:spliceosomal complex"/>
    <property type="evidence" value="ECO:0007669"/>
    <property type="project" value="UniProtKB-KW"/>
</dbReference>
<dbReference type="Proteomes" id="UP000230423">
    <property type="component" value="Unassembled WGS sequence"/>
</dbReference>
<evidence type="ECO:0000256" key="9">
    <source>
        <dbReference type="ARBA" id="ARBA00023274"/>
    </source>
</evidence>
<dbReference type="GO" id="GO:0030532">
    <property type="term" value="C:small nuclear ribonucleoprotein complex"/>
    <property type="evidence" value="ECO:0007669"/>
    <property type="project" value="UniProtKB-ARBA"/>
</dbReference>
<dbReference type="InterPro" id="IPR000504">
    <property type="entry name" value="RRM_dom"/>
</dbReference>
<evidence type="ECO:0000256" key="5">
    <source>
        <dbReference type="ARBA" id="ARBA00022737"/>
    </source>
</evidence>
<evidence type="ECO:0000259" key="13">
    <source>
        <dbReference type="PROSITE" id="PS51788"/>
    </source>
</evidence>
<dbReference type="PANTHER" id="PTHR10501">
    <property type="entry name" value="U1 SMALL NUCLEAR RIBONUCLEOPROTEIN A/U2 SMALL NUCLEAR RIBONUCLEOPROTEIN B"/>
    <property type="match status" value="1"/>
</dbReference>
<reference evidence="14 15" key="1">
    <citation type="submission" date="2015-09" db="EMBL/GenBank/DDBJ databases">
        <title>Draft genome of the parasitic nematode Teladorsagia circumcincta isolate WARC Sus (inbred).</title>
        <authorList>
            <person name="Mitreva M."/>
        </authorList>
    </citation>
    <scope>NUCLEOTIDE SEQUENCE [LARGE SCALE GENOMIC DNA]</scope>
    <source>
        <strain evidence="14 15">S</strain>
    </source>
</reference>
<evidence type="ECO:0000256" key="2">
    <source>
        <dbReference type="ARBA" id="ARBA00007243"/>
    </source>
</evidence>
<dbReference type="PROSITE" id="PS51788">
    <property type="entry name" value="CULT"/>
    <property type="match status" value="1"/>
</dbReference>
<evidence type="ECO:0008006" key="16">
    <source>
        <dbReference type="Google" id="ProtNLM"/>
    </source>
</evidence>
<feature type="domain" description="RRM" evidence="12">
    <location>
        <begin position="369"/>
        <end position="448"/>
    </location>
</feature>
<dbReference type="InterPro" id="IPR012677">
    <property type="entry name" value="Nucleotide-bd_a/b_plait_sf"/>
</dbReference>
<dbReference type="SMART" id="SM00360">
    <property type="entry name" value="RRM"/>
    <property type="match status" value="2"/>
</dbReference>
<dbReference type="FunFam" id="3.30.70.330:FF:000039">
    <property type="entry name" value="U1 small nuclear ribonucleoprotein A"/>
    <property type="match status" value="1"/>
</dbReference>